<feature type="transmembrane region" description="Helical" evidence="8">
    <location>
        <begin position="77"/>
        <end position="97"/>
    </location>
</feature>
<evidence type="ECO:0000256" key="2">
    <source>
        <dbReference type="ARBA" id="ARBA00009142"/>
    </source>
</evidence>
<evidence type="ECO:0000256" key="7">
    <source>
        <dbReference type="ARBA" id="ARBA00023136"/>
    </source>
</evidence>
<dbReference type="InterPro" id="IPR052017">
    <property type="entry name" value="TSUP"/>
</dbReference>
<reference evidence="9 10" key="1">
    <citation type="submission" date="2016-06" db="EMBL/GenBank/DDBJ databases">
        <authorList>
            <person name="Olsen C.W."/>
            <person name="Carey S."/>
            <person name="Hinshaw L."/>
            <person name="Karasin A.I."/>
        </authorList>
    </citation>
    <scope>NUCLEOTIDE SEQUENCE [LARGE SCALE GENOMIC DNA]</scope>
    <source>
        <strain evidence="9 10">LZ-22</strain>
    </source>
</reference>
<comment type="subcellular location">
    <subcellularLocation>
        <location evidence="1 8">Cell membrane</location>
        <topology evidence="1 8">Multi-pass membrane protein</topology>
    </subcellularLocation>
</comment>
<comment type="similarity">
    <text evidence="2 8">Belongs to the 4-toluene sulfonate uptake permease (TSUP) (TC 2.A.102) family.</text>
</comment>
<dbReference type="PANTHER" id="PTHR30269:SF23">
    <property type="entry name" value="MEMBRANE TRANSPORTER PROTEIN YDHB-RELATED"/>
    <property type="match status" value="1"/>
</dbReference>
<gene>
    <name evidence="9" type="ORF">GA0111570_102339</name>
</gene>
<feature type="transmembrane region" description="Helical" evidence="8">
    <location>
        <begin position="51"/>
        <end position="70"/>
    </location>
</feature>
<accession>A0A1G6GEW7</accession>
<dbReference type="AlphaFoldDB" id="A0A1G6GEW7"/>
<keyword evidence="6 8" id="KW-1133">Transmembrane helix</keyword>
<feature type="transmembrane region" description="Helical" evidence="8">
    <location>
        <begin position="103"/>
        <end position="122"/>
    </location>
</feature>
<feature type="transmembrane region" description="Helical" evidence="8">
    <location>
        <begin position="225"/>
        <end position="244"/>
    </location>
</feature>
<organism evidence="9 10">
    <name type="scientific">Raineyella antarctica</name>
    <dbReference type="NCBI Taxonomy" id="1577474"/>
    <lineage>
        <taxon>Bacteria</taxon>
        <taxon>Bacillati</taxon>
        <taxon>Actinomycetota</taxon>
        <taxon>Actinomycetes</taxon>
        <taxon>Propionibacteriales</taxon>
        <taxon>Propionibacteriaceae</taxon>
        <taxon>Raineyella</taxon>
    </lineage>
</organism>
<keyword evidence="7 8" id="KW-0472">Membrane</keyword>
<name>A0A1G6GEW7_9ACTN</name>
<keyword evidence="5 8" id="KW-0812">Transmembrane</keyword>
<evidence type="ECO:0000313" key="9">
    <source>
        <dbReference type="EMBL" id="SDB80548.1"/>
    </source>
</evidence>
<evidence type="ECO:0000256" key="8">
    <source>
        <dbReference type="RuleBase" id="RU363041"/>
    </source>
</evidence>
<dbReference type="STRING" id="1577474.GA0111570_102339"/>
<dbReference type="Pfam" id="PF01925">
    <property type="entry name" value="TauE"/>
    <property type="match status" value="1"/>
</dbReference>
<keyword evidence="10" id="KW-1185">Reference proteome</keyword>
<feature type="transmembrane region" description="Helical" evidence="8">
    <location>
        <begin position="134"/>
        <end position="159"/>
    </location>
</feature>
<dbReference type="PANTHER" id="PTHR30269">
    <property type="entry name" value="TRANSMEMBRANE PROTEIN YFCA"/>
    <property type="match status" value="1"/>
</dbReference>
<evidence type="ECO:0000313" key="10">
    <source>
        <dbReference type="Proteomes" id="UP000199086"/>
    </source>
</evidence>
<keyword evidence="3" id="KW-0813">Transport</keyword>
<feature type="transmembrane region" description="Helical" evidence="8">
    <location>
        <begin position="165"/>
        <end position="184"/>
    </location>
</feature>
<protein>
    <recommendedName>
        <fullName evidence="8">Probable membrane transporter protein</fullName>
    </recommendedName>
</protein>
<feature type="transmembrane region" description="Helical" evidence="8">
    <location>
        <begin position="196"/>
        <end position="219"/>
    </location>
</feature>
<evidence type="ECO:0000256" key="4">
    <source>
        <dbReference type="ARBA" id="ARBA00022475"/>
    </source>
</evidence>
<dbReference type="EMBL" id="FMYF01000002">
    <property type="protein sequence ID" value="SDB80548.1"/>
    <property type="molecule type" value="Genomic_DNA"/>
</dbReference>
<dbReference type="InterPro" id="IPR002781">
    <property type="entry name" value="TM_pro_TauE-like"/>
</dbReference>
<keyword evidence="4 8" id="KW-1003">Cell membrane</keyword>
<evidence type="ECO:0000256" key="6">
    <source>
        <dbReference type="ARBA" id="ARBA00022989"/>
    </source>
</evidence>
<dbReference type="GO" id="GO:0005886">
    <property type="term" value="C:plasma membrane"/>
    <property type="evidence" value="ECO:0007669"/>
    <property type="project" value="UniProtKB-SubCell"/>
</dbReference>
<evidence type="ECO:0000256" key="5">
    <source>
        <dbReference type="ARBA" id="ARBA00022692"/>
    </source>
</evidence>
<proteinExistence type="inferred from homology"/>
<evidence type="ECO:0000256" key="1">
    <source>
        <dbReference type="ARBA" id="ARBA00004651"/>
    </source>
</evidence>
<sequence length="245" mass="25955">MVTHVLDLPLAGWILLGVAAFIGGFSKTALSGATTVSVVLAAMVLPAKESTALMLVLLLAGDIWAILTYRRDADVRLLLRLVLPVVVGVALGGVFLGRVDDLVLRRTIGGILLGLLLVGLVTRRHRPGRTEAHLYGGLAGFTTMVANAGGPAMSLYLLSARYGKLAFLGTTAWFFATVNLVLKLPVMVSLGMMTRGVVLTGLVLVPLVWLGALVGRVVVNRLNEVWFARLVTAFVVASALYLVLS</sequence>
<dbReference type="Proteomes" id="UP000199086">
    <property type="component" value="Unassembled WGS sequence"/>
</dbReference>
<evidence type="ECO:0000256" key="3">
    <source>
        <dbReference type="ARBA" id="ARBA00022448"/>
    </source>
</evidence>